<protein>
    <submittedName>
        <fullName evidence="1">Uncharacterized protein</fullName>
    </submittedName>
</protein>
<comment type="caution">
    <text evidence="1">The sequence shown here is derived from an EMBL/GenBank/DDBJ whole genome shotgun (WGS) entry which is preliminary data.</text>
</comment>
<proteinExistence type="predicted"/>
<gene>
    <name evidence="1" type="ORF">KY290_031246</name>
</gene>
<organism evidence="1 2">
    <name type="scientific">Solanum tuberosum</name>
    <name type="common">Potato</name>
    <dbReference type="NCBI Taxonomy" id="4113"/>
    <lineage>
        <taxon>Eukaryota</taxon>
        <taxon>Viridiplantae</taxon>
        <taxon>Streptophyta</taxon>
        <taxon>Embryophyta</taxon>
        <taxon>Tracheophyta</taxon>
        <taxon>Spermatophyta</taxon>
        <taxon>Magnoliopsida</taxon>
        <taxon>eudicotyledons</taxon>
        <taxon>Gunneridae</taxon>
        <taxon>Pentapetalae</taxon>
        <taxon>asterids</taxon>
        <taxon>lamiids</taxon>
        <taxon>Solanales</taxon>
        <taxon>Solanaceae</taxon>
        <taxon>Solanoideae</taxon>
        <taxon>Solaneae</taxon>
        <taxon>Solanum</taxon>
    </lineage>
</organism>
<dbReference type="Proteomes" id="UP000826656">
    <property type="component" value="Unassembled WGS sequence"/>
</dbReference>
<sequence length="214" mass="23067">MSDPAPRLKKAYSLILAKESQRILGKSNDVGCDNFSLVNEVMAFFSNNKGAMPRSSFNPYSGFNPPLGASARSSHKSSTNSHLYCDYCNLKGHGLLLVIVVLCSIQLNLLRDLTTAHMEALLSGQLLMNMLDQENEKAKAKVNCDNMLALALAHVAHIGSSKVVGDLSSGTMRGIGRMDNDLYVVNVDCLLDKSPRMPLQCTPACVSTANTAST</sequence>
<keyword evidence="2" id="KW-1185">Reference proteome</keyword>
<evidence type="ECO:0000313" key="1">
    <source>
        <dbReference type="EMBL" id="KAH0743253.1"/>
    </source>
</evidence>
<reference evidence="1 2" key="1">
    <citation type="journal article" date="2021" name="bioRxiv">
        <title>Chromosome-scale and haplotype-resolved genome assembly of a tetraploid potato cultivar.</title>
        <authorList>
            <person name="Sun H."/>
            <person name="Jiao W.-B."/>
            <person name="Krause K."/>
            <person name="Campoy J.A."/>
            <person name="Goel M."/>
            <person name="Folz-Donahue K."/>
            <person name="Kukat C."/>
            <person name="Huettel B."/>
            <person name="Schneeberger K."/>
        </authorList>
    </citation>
    <scope>NUCLEOTIDE SEQUENCE [LARGE SCALE GENOMIC DNA]</scope>
    <source>
        <strain evidence="1">SolTubOtavaFocal</strain>
        <tissue evidence="1">Leaves</tissue>
    </source>
</reference>
<dbReference type="EMBL" id="JAIVGD010000023">
    <property type="protein sequence ID" value="KAH0743253.1"/>
    <property type="molecule type" value="Genomic_DNA"/>
</dbReference>
<name>A0ABQ7UAG3_SOLTU</name>
<accession>A0ABQ7UAG3</accession>
<evidence type="ECO:0000313" key="2">
    <source>
        <dbReference type="Proteomes" id="UP000826656"/>
    </source>
</evidence>